<dbReference type="AlphaFoldDB" id="A0A091C3Q5"/>
<name>A0A091C3Q5_9ENTE</name>
<feature type="region of interest" description="Disordered" evidence="1">
    <location>
        <begin position="132"/>
        <end position="160"/>
    </location>
</feature>
<dbReference type="PATRIC" id="fig|1302649.3.peg.960"/>
<dbReference type="Proteomes" id="UP000029380">
    <property type="component" value="Unassembled WGS sequence"/>
</dbReference>
<proteinExistence type="predicted"/>
<dbReference type="InterPro" id="IPR006490">
    <property type="entry name" value="Maj_tail_phi13"/>
</dbReference>
<accession>A0A091C3Q5</accession>
<comment type="caution">
    <text evidence="2">The sequence shown here is derived from an EMBL/GenBank/DDBJ whole genome shotgun (WGS) entry which is preliminary data.</text>
</comment>
<dbReference type="InterPro" id="IPR006724">
    <property type="entry name" value="Phage_TTP"/>
</dbReference>
<dbReference type="OrthoDB" id="2408663at2"/>
<dbReference type="RefSeq" id="WP_038025866.1">
    <property type="nucleotide sequence ID" value="NZ_JPVU01000098.1"/>
</dbReference>
<organism evidence="2 3">
    <name type="scientific">Tetragenococcus muriaticus PMC-11-5</name>
    <dbReference type="NCBI Taxonomy" id="1302649"/>
    <lineage>
        <taxon>Bacteria</taxon>
        <taxon>Bacillati</taxon>
        <taxon>Bacillota</taxon>
        <taxon>Bacilli</taxon>
        <taxon>Lactobacillales</taxon>
        <taxon>Enterococcaceae</taxon>
        <taxon>Tetragenococcus</taxon>
    </lineage>
</organism>
<evidence type="ECO:0000313" key="2">
    <source>
        <dbReference type="EMBL" id="KFN92446.1"/>
    </source>
</evidence>
<sequence length="195" mass="20836">MDLVGAKRVRIQPAGSSEIFVIEGKESEGGVISAEIEGLSKEPSRVHASNVAYYVSNKGTGETSVTFTLLDIPGKVEDEILGYKTDESGISFVGDDTEAPYCAVTLESEDLSGEKAILAFFKGKFSRDAISAETTTNEAPEPEGSEYTFTPISDDRDGKSEGQVMAKYVGNEEATIQELEDLVFDTTVVGGLGEQ</sequence>
<gene>
    <name evidence="2" type="ORF">TMUPMC115_0958</name>
</gene>
<dbReference type="NCBIfam" id="TIGR01603">
    <property type="entry name" value="maj_tail_phi13"/>
    <property type="match status" value="1"/>
</dbReference>
<protein>
    <submittedName>
        <fullName evidence="2">Phage major tail protein</fullName>
    </submittedName>
</protein>
<dbReference type="Pfam" id="PF04630">
    <property type="entry name" value="Phage_TTP_1"/>
    <property type="match status" value="1"/>
</dbReference>
<evidence type="ECO:0000313" key="3">
    <source>
        <dbReference type="Proteomes" id="UP000029380"/>
    </source>
</evidence>
<reference evidence="2 3" key="1">
    <citation type="submission" date="2014-08" db="EMBL/GenBank/DDBJ databases">
        <title>Genome sequence of Tetragenococcus muriaticus.</title>
        <authorList>
            <person name="Chuea-nongthon C."/>
            <person name="Rodtong S."/>
            <person name="Yongsawatdigul J."/>
            <person name="Steele J.L."/>
            <person name="Liu X.-y."/>
            <person name="Speers J."/>
            <person name="Glasner J.D."/>
            <person name="Neeno-Eckwall E.C."/>
        </authorList>
    </citation>
    <scope>NUCLEOTIDE SEQUENCE [LARGE SCALE GENOMIC DNA]</scope>
    <source>
        <strain evidence="2 3">PMC-11-5</strain>
    </source>
</reference>
<dbReference type="EMBL" id="JPVU01000098">
    <property type="protein sequence ID" value="KFN92446.1"/>
    <property type="molecule type" value="Genomic_DNA"/>
</dbReference>
<evidence type="ECO:0000256" key="1">
    <source>
        <dbReference type="SAM" id="MobiDB-lite"/>
    </source>
</evidence>